<dbReference type="SUPFAM" id="SSF55486">
    <property type="entry name" value="Metalloproteases ('zincins'), catalytic domain"/>
    <property type="match status" value="1"/>
</dbReference>
<dbReference type="PRINTS" id="PR00786">
    <property type="entry name" value="NEPRILYSIN"/>
</dbReference>
<evidence type="ECO:0000259" key="10">
    <source>
        <dbReference type="Pfam" id="PF05649"/>
    </source>
</evidence>
<evidence type="ECO:0000256" key="4">
    <source>
        <dbReference type="ARBA" id="ARBA00022670"/>
    </source>
</evidence>
<evidence type="ECO:0000256" key="8">
    <source>
        <dbReference type="ARBA" id="ARBA00023049"/>
    </source>
</evidence>
<comment type="subcellular location">
    <subcellularLocation>
        <location evidence="2">Cell membrane</location>
        <topology evidence="2">Single-pass type II membrane protein</topology>
    </subcellularLocation>
</comment>
<organism evidence="11 12">
    <name type="scientific">Ignelater luminosus</name>
    <name type="common">Cucubano</name>
    <name type="synonym">Pyrophorus luminosus</name>
    <dbReference type="NCBI Taxonomy" id="2038154"/>
    <lineage>
        <taxon>Eukaryota</taxon>
        <taxon>Metazoa</taxon>
        <taxon>Ecdysozoa</taxon>
        <taxon>Arthropoda</taxon>
        <taxon>Hexapoda</taxon>
        <taxon>Insecta</taxon>
        <taxon>Pterygota</taxon>
        <taxon>Neoptera</taxon>
        <taxon>Endopterygota</taxon>
        <taxon>Coleoptera</taxon>
        <taxon>Polyphaga</taxon>
        <taxon>Elateriformia</taxon>
        <taxon>Elateroidea</taxon>
        <taxon>Elateridae</taxon>
        <taxon>Agrypninae</taxon>
        <taxon>Pyrophorini</taxon>
        <taxon>Ignelater</taxon>
    </lineage>
</organism>
<feature type="domain" description="Peptidase M13 N-terminal" evidence="10">
    <location>
        <begin position="8"/>
        <end position="126"/>
    </location>
</feature>
<dbReference type="Pfam" id="PF05649">
    <property type="entry name" value="Peptidase_M13_N"/>
    <property type="match status" value="1"/>
</dbReference>
<keyword evidence="4" id="KW-0645">Protease</keyword>
<evidence type="ECO:0000256" key="5">
    <source>
        <dbReference type="ARBA" id="ARBA00022723"/>
    </source>
</evidence>
<evidence type="ECO:0000256" key="2">
    <source>
        <dbReference type="ARBA" id="ARBA00004401"/>
    </source>
</evidence>
<comment type="caution">
    <text evidence="11">The sequence shown here is derived from an EMBL/GenBank/DDBJ whole genome shotgun (WGS) entry which is preliminary data.</text>
</comment>
<dbReference type="InterPro" id="IPR000718">
    <property type="entry name" value="Peptidase_M13"/>
</dbReference>
<evidence type="ECO:0000313" key="12">
    <source>
        <dbReference type="Proteomes" id="UP000801492"/>
    </source>
</evidence>
<dbReference type="Proteomes" id="UP000801492">
    <property type="component" value="Unassembled WGS sequence"/>
</dbReference>
<keyword evidence="12" id="KW-1185">Reference proteome</keyword>
<dbReference type="GO" id="GO:0004222">
    <property type="term" value="F:metalloendopeptidase activity"/>
    <property type="evidence" value="ECO:0007669"/>
    <property type="project" value="InterPro"/>
</dbReference>
<evidence type="ECO:0000256" key="7">
    <source>
        <dbReference type="ARBA" id="ARBA00022833"/>
    </source>
</evidence>
<keyword evidence="7" id="KW-0862">Zinc</keyword>
<dbReference type="Pfam" id="PF01431">
    <property type="entry name" value="Peptidase_M13"/>
    <property type="match status" value="1"/>
</dbReference>
<dbReference type="Gene3D" id="1.10.1380.10">
    <property type="entry name" value="Neutral endopeptidase , domain2"/>
    <property type="match status" value="1"/>
</dbReference>
<sequence>MIYRDFFRDQANYAFFQTIRGLIDYLPENLRRKDDQFKTGETEPAPRSPRWKECLDKTSERFKPAVGAMYVRKYYQEGTSKAASEMVFDVKKEVVQLIGKLEWMDENTRKTAIDKALAIQPHVGYPVEYNDDKELEGRYTGLNFTSSNNYLEVVNQVILYEENYDFGQIFGLINKTDWRMRMSVTDVNAVYSPQENSIQIVAGILQGIFYDKDRPQYMNYGGVGYIIGHEVTHGFDNVGRTFDKIGDRKDWWAEKTSKAFDDKAKCIIKQYGDIVVPEVGKNLNGEKTQGDNIADNGGIKIAYLAYNSWVKRNGPELPLPGLNFTAEQLFWITSANCWCGTKSKESYEDDIATNEHAPERYRVIVPFGNIEYFAKDFNCPLGSKMNPKHKCQDYQVLQSVIRFLRAL</sequence>
<keyword evidence="5" id="KW-0479">Metal-binding</keyword>
<dbReference type="Gene3D" id="3.40.390.10">
    <property type="entry name" value="Collagenase (Catalytic Domain)"/>
    <property type="match status" value="1"/>
</dbReference>
<evidence type="ECO:0000313" key="11">
    <source>
        <dbReference type="EMBL" id="KAF2898332.1"/>
    </source>
</evidence>
<dbReference type="InterPro" id="IPR018497">
    <property type="entry name" value="Peptidase_M13_C"/>
</dbReference>
<gene>
    <name evidence="11" type="ORF">ILUMI_07844</name>
</gene>
<accession>A0A8K0GDZ9</accession>
<feature type="domain" description="Peptidase M13 C-terminal" evidence="9">
    <location>
        <begin position="188"/>
        <end position="392"/>
    </location>
</feature>
<dbReference type="PROSITE" id="PS51885">
    <property type="entry name" value="NEPRILYSIN"/>
    <property type="match status" value="1"/>
</dbReference>
<reference evidence="11" key="1">
    <citation type="submission" date="2019-08" db="EMBL/GenBank/DDBJ databases">
        <title>The genome of the North American firefly Photinus pyralis.</title>
        <authorList>
            <consortium name="Photinus pyralis genome working group"/>
            <person name="Fallon T.R."/>
            <person name="Sander Lower S.E."/>
            <person name="Weng J.-K."/>
        </authorList>
    </citation>
    <scope>NUCLEOTIDE SEQUENCE</scope>
    <source>
        <strain evidence="11">TRF0915ILg1</strain>
        <tissue evidence="11">Whole body</tissue>
    </source>
</reference>
<keyword evidence="6" id="KW-0378">Hydrolase</keyword>
<dbReference type="InterPro" id="IPR024079">
    <property type="entry name" value="MetalloPept_cat_dom_sf"/>
</dbReference>
<evidence type="ECO:0008006" key="13">
    <source>
        <dbReference type="Google" id="ProtNLM"/>
    </source>
</evidence>
<proteinExistence type="inferred from homology"/>
<keyword evidence="8" id="KW-0482">Metalloprotease</keyword>
<dbReference type="PANTHER" id="PTHR11733">
    <property type="entry name" value="ZINC METALLOPROTEASE FAMILY M13 NEPRILYSIN-RELATED"/>
    <property type="match status" value="1"/>
</dbReference>
<dbReference type="CDD" id="cd08662">
    <property type="entry name" value="M13"/>
    <property type="match status" value="1"/>
</dbReference>
<dbReference type="AlphaFoldDB" id="A0A8K0GDZ9"/>
<dbReference type="InterPro" id="IPR042089">
    <property type="entry name" value="Peptidase_M13_dom_2"/>
</dbReference>
<dbReference type="GO" id="GO:0016485">
    <property type="term" value="P:protein processing"/>
    <property type="evidence" value="ECO:0007669"/>
    <property type="project" value="TreeGrafter"/>
</dbReference>
<dbReference type="EMBL" id="VTPC01003580">
    <property type="protein sequence ID" value="KAF2898332.1"/>
    <property type="molecule type" value="Genomic_DNA"/>
</dbReference>
<dbReference type="PANTHER" id="PTHR11733:SF224">
    <property type="entry name" value="NEPRILYSIN-2"/>
    <property type="match status" value="1"/>
</dbReference>
<evidence type="ECO:0000256" key="1">
    <source>
        <dbReference type="ARBA" id="ARBA00001947"/>
    </source>
</evidence>
<protein>
    <recommendedName>
        <fullName evidence="13">Neprilysin</fullName>
    </recommendedName>
</protein>
<comment type="similarity">
    <text evidence="3">Belongs to the peptidase M13 family.</text>
</comment>
<evidence type="ECO:0000259" key="9">
    <source>
        <dbReference type="Pfam" id="PF01431"/>
    </source>
</evidence>
<evidence type="ECO:0000256" key="3">
    <source>
        <dbReference type="ARBA" id="ARBA00007357"/>
    </source>
</evidence>
<dbReference type="InterPro" id="IPR008753">
    <property type="entry name" value="Peptidase_M13_N"/>
</dbReference>
<evidence type="ECO:0000256" key="6">
    <source>
        <dbReference type="ARBA" id="ARBA00022801"/>
    </source>
</evidence>
<comment type="cofactor">
    <cofactor evidence="1">
        <name>Zn(2+)</name>
        <dbReference type="ChEBI" id="CHEBI:29105"/>
    </cofactor>
</comment>
<dbReference type="GO" id="GO:0005886">
    <property type="term" value="C:plasma membrane"/>
    <property type="evidence" value="ECO:0007669"/>
    <property type="project" value="UniProtKB-SubCell"/>
</dbReference>
<name>A0A8K0GDZ9_IGNLU</name>
<dbReference type="OrthoDB" id="6475849at2759"/>
<dbReference type="GO" id="GO:0046872">
    <property type="term" value="F:metal ion binding"/>
    <property type="evidence" value="ECO:0007669"/>
    <property type="project" value="UniProtKB-KW"/>
</dbReference>